<dbReference type="PRINTS" id="PR00412">
    <property type="entry name" value="EPOXHYDRLASE"/>
</dbReference>
<dbReference type="PANTHER" id="PTHR21661:SF35">
    <property type="entry name" value="EPOXIDE HYDROLASE"/>
    <property type="match status" value="1"/>
</dbReference>
<dbReference type="OrthoDB" id="7130006at2759"/>
<keyword evidence="5 6" id="KW-0378">Hydrolase</keyword>
<reference evidence="10" key="3">
    <citation type="submission" date="2022-06" db="UniProtKB">
        <authorList>
            <consortium name="EnsemblMetazoa"/>
        </authorList>
    </citation>
    <scope>IDENTIFICATION</scope>
</reference>
<reference evidence="9" key="2">
    <citation type="submission" date="2020-01" db="EMBL/GenBank/DDBJ databases">
        <authorList>
            <person name="Korhonen P.K.K."/>
            <person name="Guangxu M.G."/>
            <person name="Wang T.W."/>
            <person name="Stroehlein A.J.S."/>
            <person name="Young N.D."/>
            <person name="Ang C.-S.A."/>
            <person name="Fernando D.W.F."/>
            <person name="Lu H.L."/>
            <person name="Taylor S.T."/>
            <person name="Ehtesham M.E.M."/>
            <person name="Najaraj S.H.N."/>
            <person name="Harsha G.H.G."/>
            <person name="Madugundu A.M."/>
            <person name="Renuse S.R."/>
            <person name="Holt D.H."/>
            <person name="Pandey A.P."/>
            <person name="Papenfuss A.P."/>
            <person name="Gasser R.B.G."/>
            <person name="Fischer K.F."/>
        </authorList>
    </citation>
    <scope>NUCLEOTIDE SEQUENCE</scope>
    <source>
        <strain evidence="9">SSS_KF_BRIS2020</strain>
    </source>
</reference>
<evidence type="ECO:0000313" key="9">
    <source>
        <dbReference type="EMBL" id="KAF7491111.1"/>
    </source>
</evidence>
<dbReference type="Proteomes" id="UP000070412">
    <property type="component" value="Unassembled WGS sequence"/>
</dbReference>
<organism evidence="9">
    <name type="scientific">Sarcoptes scabiei</name>
    <name type="common">Itch mite</name>
    <name type="synonym">Acarus scabiei</name>
    <dbReference type="NCBI Taxonomy" id="52283"/>
    <lineage>
        <taxon>Eukaryota</taxon>
        <taxon>Metazoa</taxon>
        <taxon>Ecdysozoa</taxon>
        <taxon>Arthropoda</taxon>
        <taxon>Chelicerata</taxon>
        <taxon>Arachnida</taxon>
        <taxon>Acari</taxon>
        <taxon>Acariformes</taxon>
        <taxon>Sarcoptiformes</taxon>
        <taxon>Astigmata</taxon>
        <taxon>Psoroptidia</taxon>
        <taxon>Sarcoptoidea</taxon>
        <taxon>Sarcoptidae</taxon>
        <taxon>Sarcoptinae</taxon>
        <taxon>Sarcoptes</taxon>
    </lineage>
</organism>
<keyword evidence="6" id="KW-0472">Membrane</keyword>
<gene>
    <name evidence="9" type="ORF">SSS_2768</name>
</gene>
<dbReference type="Pfam" id="PF06441">
    <property type="entry name" value="EHN"/>
    <property type="match status" value="1"/>
</dbReference>
<dbReference type="InterPro" id="IPR016292">
    <property type="entry name" value="Epoxide_hydrolase"/>
</dbReference>
<feature type="active site" description="Proton donor" evidence="7">
    <location>
        <position position="383"/>
    </location>
</feature>
<feature type="domain" description="Epoxide hydrolase N-terminal" evidence="8">
    <location>
        <begin position="60"/>
        <end position="164"/>
    </location>
</feature>
<dbReference type="PANTHER" id="PTHR21661">
    <property type="entry name" value="EPOXIDE HYDROLASE 1-RELATED"/>
    <property type="match status" value="1"/>
</dbReference>
<sequence>MNCKCISLIIFLSALVSVYLWWSSCMFENKHNFDHYRQDSWYGKELTKDQKQKNNLESLKPFRLNVSEEILTDLLQRLQKSRFINHLTLSRFHYGFNSKYLKQIQEKWINEFDWKTQERYINSFPQFTTYIEGIKIHFVHLKPKPSTTTVVPLLMIHGWPESFYLFLKTIPLLIEPDSSGLAFELIVPSLPGYGFSEAPHRMGFNAASAARIMLKLMKRLGHDRFFAHGGDWGHLVAKILATVYPENIRGVHLVGSFYTPSSCGDFIRMTLGYLFPRLYFGGTDYMRQWSKMFPLKEKFDFSLRESGYMHLQATKPDTIGSALIDSPIGLAAYILEKFSTWTDRNQIELDDGGLTSKFTTDELLTNVMIYWLSDNIASSQRFYLENLKNTVFLSDFMGIKIKVPVAILEGSKDLLTSPKKFIEPYHSDLVQYNEMDGGHFLAFERPKSASEDIRKFIKKVIDRESAKNRIHDEI</sequence>
<dbReference type="InterPro" id="IPR010497">
    <property type="entry name" value="Epoxide_hydro_N"/>
</dbReference>
<evidence type="ECO:0000256" key="7">
    <source>
        <dbReference type="PIRSR" id="PIRSR001112-1"/>
    </source>
</evidence>
<keyword evidence="4 6" id="KW-0058">Aromatic hydrocarbons catabolism</keyword>
<dbReference type="AlphaFoldDB" id="A0A834R6S7"/>
<evidence type="ECO:0000259" key="8">
    <source>
        <dbReference type="Pfam" id="PF06441"/>
    </source>
</evidence>
<comment type="similarity">
    <text evidence="3 6">Belongs to the peptidase S33 family.</text>
</comment>
<dbReference type="InterPro" id="IPR029058">
    <property type="entry name" value="AB_hydrolase_fold"/>
</dbReference>
<evidence type="ECO:0000256" key="5">
    <source>
        <dbReference type="ARBA" id="ARBA00022801"/>
    </source>
</evidence>
<dbReference type="PROSITE" id="PS51257">
    <property type="entry name" value="PROKAR_LIPOPROTEIN"/>
    <property type="match status" value="1"/>
</dbReference>
<reference evidence="11" key="1">
    <citation type="journal article" date="2020" name="PLoS Negl. Trop. Dis.">
        <title>High-quality nuclear genome for Sarcoptes scabiei-A critical resource for a neglected parasite.</title>
        <authorList>
            <person name="Korhonen P.K."/>
            <person name="Gasser R.B."/>
            <person name="Ma G."/>
            <person name="Wang T."/>
            <person name="Stroehlein A.J."/>
            <person name="Young N.D."/>
            <person name="Ang C.S."/>
            <person name="Fernando D.D."/>
            <person name="Lu H.C."/>
            <person name="Taylor S."/>
            <person name="Reynolds S.L."/>
            <person name="Mofiz E."/>
            <person name="Najaraj S.H."/>
            <person name="Gowda H."/>
            <person name="Madugundu A."/>
            <person name="Renuse S."/>
            <person name="Holt D."/>
            <person name="Pandey A."/>
            <person name="Papenfuss A.T."/>
            <person name="Fischer K."/>
        </authorList>
    </citation>
    <scope>NUCLEOTIDE SEQUENCE [LARGE SCALE GENOMIC DNA]</scope>
</reference>
<dbReference type="PIRSF" id="PIRSF001112">
    <property type="entry name" value="Epoxide_hydrolase"/>
    <property type="match status" value="1"/>
</dbReference>
<dbReference type="EC" id="3.3.2.9" evidence="6"/>
<keyword evidence="11" id="KW-1185">Reference proteome</keyword>
<evidence type="ECO:0000256" key="6">
    <source>
        <dbReference type="PIRNR" id="PIRNR001112"/>
    </source>
</evidence>
<dbReference type="SUPFAM" id="SSF53474">
    <property type="entry name" value="alpha/beta-Hydrolases"/>
    <property type="match status" value="1"/>
</dbReference>
<keyword evidence="6" id="KW-0256">Endoplasmic reticulum</keyword>
<feature type="active site" description="Proton acceptor" evidence="7">
    <location>
        <position position="439"/>
    </location>
</feature>
<comment type="catalytic activity">
    <reaction evidence="6">
        <text>cis-stilbene oxide + H2O = (1R,2R)-hydrobenzoin</text>
        <dbReference type="Rhea" id="RHEA:23900"/>
        <dbReference type="ChEBI" id="CHEBI:15377"/>
        <dbReference type="ChEBI" id="CHEBI:50004"/>
        <dbReference type="ChEBI" id="CHEBI:50014"/>
        <dbReference type="EC" id="3.3.2.9"/>
    </reaction>
</comment>
<dbReference type="InterPro" id="IPR000639">
    <property type="entry name" value="Epox_hydrolase-like"/>
</dbReference>
<protein>
    <recommendedName>
        <fullName evidence="6">Epoxide hydrolase</fullName>
        <ecNumber evidence="6">3.3.2.9</ecNumber>
    </recommendedName>
</protein>
<feature type="active site" description="Nucleophile" evidence="7">
    <location>
        <position position="231"/>
    </location>
</feature>
<dbReference type="GO" id="GO:0097176">
    <property type="term" value="P:epoxide metabolic process"/>
    <property type="evidence" value="ECO:0007669"/>
    <property type="project" value="TreeGrafter"/>
</dbReference>
<comment type="catalytic activity">
    <reaction evidence="1 6">
        <text>1-(4-methoxyphenyl)-N-methyl-N-[(3-methyloxetan-3-yl)methyl]methanamine + H2O = 2-{[(4-methoxybenzyl)(methyl)amino]methyl}-2-methylpropane-1,3-diol</text>
        <dbReference type="Rhea" id="RHEA:55764"/>
        <dbReference type="ChEBI" id="CHEBI:15377"/>
        <dbReference type="ChEBI" id="CHEBI:139161"/>
        <dbReference type="ChEBI" id="CHEBI:139164"/>
        <dbReference type="EC" id="3.3.2.9"/>
    </reaction>
</comment>
<dbReference type="Gene3D" id="3.40.50.1820">
    <property type="entry name" value="alpha/beta hydrolase"/>
    <property type="match status" value="1"/>
</dbReference>
<accession>A0A834R6S7</accession>
<evidence type="ECO:0000313" key="11">
    <source>
        <dbReference type="Proteomes" id="UP000070412"/>
    </source>
</evidence>
<name>A0A834R6S7_SARSC</name>
<comment type="subcellular location">
    <subcellularLocation>
        <location evidence="6">Endoplasmic reticulum membrane</location>
    </subcellularLocation>
    <subcellularLocation>
        <location evidence="2">Microsome membrane</location>
        <topology evidence="2">Single-pass membrane protein</topology>
    </subcellularLocation>
</comment>
<evidence type="ECO:0000256" key="4">
    <source>
        <dbReference type="ARBA" id="ARBA00022797"/>
    </source>
</evidence>
<proteinExistence type="inferred from homology"/>
<evidence type="ECO:0000256" key="1">
    <source>
        <dbReference type="ARBA" id="ARBA00000221"/>
    </source>
</evidence>
<evidence type="ECO:0000313" key="10">
    <source>
        <dbReference type="EnsemblMetazoa" id="KAF7491111.1"/>
    </source>
</evidence>
<dbReference type="GO" id="GO:0005789">
    <property type="term" value="C:endoplasmic reticulum membrane"/>
    <property type="evidence" value="ECO:0007669"/>
    <property type="project" value="UniProtKB-SubCell"/>
</dbReference>
<evidence type="ECO:0000256" key="2">
    <source>
        <dbReference type="ARBA" id="ARBA00004111"/>
    </source>
</evidence>
<dbReference type="GO" id="GO:0033961">
    <property type="term" value="F:cis-stilbene-oxide hydrolase activity"/>
    <property type="evidence" value="ECO:0007669"/>
    <property type="project" value="UniProtKB-UniRule"/>
</dbReference>
<dbReference type="EMBL" id="WVUK01000061">
    <property type="protein sequence ID" value="KAF7491111.1"/>
    <property type="molecule type" value="Genomic_DNA"/>
</dbReference>
<dbReference type="EnsemblMetazoa" id="SSS_2768s_mrna">
    <property type="protein sequence ID" value="KAF7491111.1"/>
    <property type="gene ID" value="SSS_2768"/>
</dbReference>
<evidence type="ECO:0000256" key="3">
    <source>
        <dbReference type="ARBA" id="ARBA00010088"/>
    </source>
</evidence>